<dbReference type="PANTHER" id="PTHR10344">
    <property type="entry name" value="THYMIDYLATE KINASE"/>
    <property type="match status" value="1"/>
</dbReference>
<comment type="similarity">
    <text evidence="2">Belongs to the thymidylate kinase family.</text>
</comment>
<dbReference type="Pfam" id="PF02223">
    <property type="entry name" value="Thymidylate_kin"/>
    <property type="match status" value="1"/>
</dbReference>
<dbReference type="InterPro" id="IPR018095">
    <property type="entry name" value="Thymidylate_kin_CS"/>
</dbReference>
<dbReference type="Gene3D" id="3.40.50.300">
    <property type="entry name" value="P-loop containing nucleotide triphosphate hydrolases"/>
    <property type="match status" value="1"/>
</dbReference>
<dbReference type="HAMAP" id="MF_00165">
    <property type="entry name" value="Thymidylate_kinase"/>
    <property type="match status" value="1"/>
</dbReference>
<evidence type="ECO:0000256" key="8">
    <source>
        <dbReference type="ARBA" id="ARBA00022777"/>
    </source>
</evidence>
<dbReference type="FunFam" id="3.40.50.300:FF:000679">
    <property type="entry name" value="Thymidylate kinase"/>
    <property type="match status" value="1"/>
</dbReference>
<evidence type="ECO:0000313" key="12">
    <source>
        <dbReference type="Proteomes" id="UP000187013"/>
    </source>
</evidence>
<protein>
    <recommendedName>
        <fullName evidence="4">Thymidylate kinase</fullName>
        <ecNumber evidence="3">2.7.4.9</ecNumber>
    </recommendedName>
</protein>
<comment type="caution">
    <text evidence="11">The sequence shown here is derived from an EMBL/GenBank/DDBJ whole genome shotgun (WGS) entry which is preliminary data.</text>
</comment>
<dbReference type="InterPro" id="IPR027417">
    <property type="entry name" value="P-loop_NTPase"/>
</dbReference>
<keyword evidence="7" id="KW-0547">Nucleotide-binding</keyword>
<proteinExistence type="inferred from homology"/>
<evidence type="ECO:0000256" key="9">
    <source>
        <dbReference type="ARBA" id="ARBA00022840"/>
    </source>
</evidence>
<name>A0A1Q3AJ63_ZYGRO</name>
<accession>A0A1Q3AJ63</accession>
<keyword evidence="5" id="KW-0808">Transferase</keyword>
<evidence type="ECO:0000256" key="7">
    <source>
        <dbReference type="ARBA" id="ARBA00022741"/>
    </source>
</evidence>
<dbReference type="GO" id="GO:0005524">
    <property type="term" value="F:ATP binding"/>
    <property type="evidence" value="ECO:0007669"/>
    <property type="project" value="UniProtKB-KW"/>
</dbReference>
<evidence type="ECO:0000256" key="6">
    <source>
        <dbReference type="ARBA" id="ARBA00022727"/>
    </source>
</evidence>
<dbReference type="GO" id="GO:0004798">
    <property type="term" value="F:dTMP kinase activity"/>
    <property type="evidence" value="ECO:0007669"/>
    <property type="project" value="UniProtKB-EC"/>
</dbReference>
<dbReference type="EMBL" id="BDGX01000048">
    <property type="protein sequence ID" value="GAV55553.1"/>
    <property type="molecule type" value="Genomic_DNA"/>
</dbReference>
<comment type="pathway">
    <text evidence="1">Pyrimidine metabolism; dTTP biosynthesis.</text>
</comment>
<dbReference type="InterPro" id="IPR039430">
    <property type="entry name" value="Thymidylate_kin-like_dom"/>
</dbReference>
<feature type="domain" description="Thymidylate kinase-like" evidence="10">
    <location>
        <begin position="9"/>
        <end position="167"/>
    </location>
</feature>
<dbReference type="GO" id="GO:0006235">
    <property type="term" value="P:dTTP biosynthetic process"/>
    <property type="evidence" value="ECO:0007669"/>
    <property type="project" value="TreeGrafter"/>
</dbReference>
<dbReference type="InterPro" id="IPR018094">
    <property type="entry name" value="Thymidylate_kinase"/>
</dbReference>
<dbReference type="Proteomes" id="UP000187013">
    <property type="component" value="Unassembled WGS sequence"/>
</dbReference>
<evidence type="ECO:0000256" key="3">
    <source>
        <dbReference type="ARBA" id="ARBA00012980"/>
    </source>
</evidence>
<dbReference type="GO" id="GO:0006227">
    <property type="term" value="P:dUDP biosynthetic process"/>
    <property type="evidence" value="ECO:0007669"/>
    <property type="project" value="TreeGrafter"/>
</dbReference>
<dbReference type="AlphaFoldDB" id="A0A1Q3AJ63"/>
<keyword evidence="9" id="KW-0067">ATP-binding</keyword>
<dbReference type="GO" id="GO:0006233">
    <property type="term" value="P:dTDP biosynthetic process"/>
    <property type="evidence" value="ECO:0007669"/>
    <property type="project" value="InterPro"/>
</dbReference>
<dbReference type="CDD" id="cd01672">
    <property type="entry name" value="TMPK"/>
    <property type="match status" value="1"/>
</dbReference>
<evidence type="ECO:0000256" key="2">
    <source>
        <dbReference type="ARBA" id="ARBA00009776"/>
    </source>
</evidence>
<keyword evidence="6" id="KW-0545">Nucleotide biosynthesis</keyword>
<dbReference type="GO" id="GO:0005634">
    <property type="term" value="C:nucleus"/>
    <property type="evidence" value="ECO:0007669"/>
    <property type="project" value="TreeGrafter"/>
</dbReference>
<sequence length="218" mass="25008">MTRGLLILVEGLDRTGKSTQVSILLDKLKPNAELVKFPERTTPIGQLINKYLTDQSFQLPDQSIHLLFSANRWELFQSLQDTLLSGKHVIMDRYVYSGLAYSLAKDIDGMDLDWCLQPDKGLIKPDLLFFLSNGDSVDTASREGFGQERYESLAFQDKVRDQFYYVLKCLEDYPQGSEEGRLQLINVTNQSIDQVSAAIWQIIDRKLQNEPPKDFTFF</sequence>
<dbReference type="PROSITE" id="PS01331">
    <property type="entry name" value="THYMIDYLATE_KINASE"/>
    <property type="match status" value="1"/>
</dbReference>
<dbReference type="EC" id="2.7.4.9" evidence="3"/>
<evidence type="ECO:0000259" key="10">
    <source>
        <dbReference type="Pfam" id="PF02223"/>
    </source>
</evidence>
<evidence type="ECO:0000313" key="11">
    <source>
        <dbReference type="EMBL" id="GAV55553.1"/>
    </source>
</evidence>
<evidence type="ECO:0000256" key="5">
    <source>
        <dbReference type="ARBA" id="ARBA00022679"/>
    </source>
</evidence>
<dbReference type="PANTHER" id="PTHR10344:SF1">
    <property type="entry name" value="THYMIDYLATE KINASE"/>
    <property type="match status" value="1"/>
</dbReference>
<keyword evidence="8" id="KW-0418">Kinase</keyword>
<reference evidence="11 12" key="1">
    <citation type="submission" date="2016-08" db="EMBL/GenBank/DDBJ databases">
        <title>Draft genome sequence of allopolyploid Zygosaccharomyces rouxii.</title>
        <authorList>
            <person name="Watanabe J."/>
            <person name="Uehara K."/>
            <person name="Mogi Y."/>
            <person name="Tsukioka Y."/>
        </authorList>
    </citation>
    <scope>NUCLEOTIDE SEQUENCE [LARGE SCALE GENOMIC DNA]</scope>
    <source>
        <strain evidence="11 12">NBRC 110957</strain>
    </source>
</reference>
<dbReference type="NCBIfam" id="TIGR00041">
    <property type="entry name" value="DTMP_kinase"/>
    <property type="match status" value="1"/>
</dbReference>
<dbReference type="OrthoDB" id="425602at2759"/>
<dbReference type="GO" id="GO:0004550">
    <property type="term" value="F:nucleoside diphosphate kinase activity"/>
    <property type="evidence" value="ECO:0007669"/>
    <property type="project" value="TreeGrafter"/>
</dbReference>
<dbReference type="SUPFAM" id="SSF52540">
    <property type="entry name" value="P-loop containing nucleoside triphosphate hydrolases"/>
    <property type="match status" value="1"/>
</dbReference>
<evidence type="ECO:0000256" key="1">
    <source>
        <dbReference type="ARBA" id="ARBA00004992"/>
    </source>
</evidence>
<organism evidence="11 12">
    <name type="scientific">Zygosaccharomyces rouxii</name>
    <dbReference type="NCBI Taxonomy" id="4956"/>
    <lineage>
        <taxon>Eukaryota</taxon>
        <taxon>Fungi</taxon>
        <taxon>Dikarya</taxon>
        <taxon>Ascomycota</taxon>
        <taxon>Saccharomycotina</taxon>
        <taxon>Saccharomycetes</taxon>
        <taxon>Saccharomycetales</taxon>
        <taxon>Saccharomycetaceae</taxon>
        <taxon>Zygosaccharomyces</taxon>
    </lineage>
</organism>
<gene>
    <name evidence="11" type="ORF">ZYGR_0AV01850</name>
</gene>
<dbReference type="GO" id="GO:0005829">
    <property type="term" value="C:cytosol"/>
    <property type="evidence" value="ECO:0007669"/>
    <property type="project" value="TreeGrafter"/>
</dbReference>
<evidence type="ECO:0000256" key="4">
    <source>
        <dbReference type="ARBA" id="ARBA00017144"/>
    </source>
</evidence>